<evidence type="ECO:0000313" key="3">
    <source>
        <dbReference type="EMBL" id="GAA1517487.1"/>
    </source>
</evidence>
<feature type="domain" description="Ketoreductase" evidence="2">
    <location>
        <begin position="12"/>
        <end position="197"/>
    </location>
</feature>
<dbReference type="SMART" id="SM00822">
    <property type="entry name" value="PKS_KR"/>
    <property type="match status" value="1"/>
</dbReference>
<proteinExistence type="inferred from homology"/>
<dbReference type="Proteomes" id="UP001500842">
    <property type="component" value="Unassembled WGS sequence"/>
</dbReference>
<accession>A0ABN2AFR0</accession>
<dbReference type="PANTHER" id="PTHR42760">
    <property type="entry name" value="SHORT-CHAIN DEHYDROGENASES/REDUCTASES FAMILY MEMBER"/>
    <property type="match status" value="1"/>
</dbReference>
<dbReference type="PRINTS" id="PR00081">
    <property type="entry name" value="GDHRDH"/>
</dbReference>
<keyword evidence="4" id="KW-1185">Reference proteome</keyword>
<gene>
    <name evidence="3" type="ORF">GCM10009788_22050</name>
</gene>
<comment type="similarity">
    <text evidence="1">Belongs to the short-chain dehydrogenases/reductases (SDR) family.</text>
</comment>
<dbReference type="InterPro" id="IPR020904">
    <property type="entry name" value="Sc_DH/Rdtase_CS"/>
</dbReference>
<dbReference type="Pfam" id="PF13561">
    <property type="entry name" value="adh_short_C2"/>
    <property type="match status" value="1"/>
</dbReference>
<reference evidence="3 4" key="1">
    <citation type="journal article" date="2019" name="Int. J. Syst. Evol. Microbiol.">
        <title>The Global Catalogue of Microorganisms (GCM) 10K type strain sequencing project: providing services to taxonomists for standard genome sequencing and annotation.</title>
        <authorList>
            <consortium name="The Broad Institute Genomics Platform"/>
            <consortium name="The Broad Institute Genome Sequencing Center for Infectious Disease"/>
            <person name="Wu L."/>
            <person name="Ma J."/>
        </authorList>
    </citation>
    <scope>NUCLEOTIDE SEQUENCE [LARGE SCALE GENOMIC DNA]</scope>
    <source>
        <strain evidence="3 4">JCM 14942</strain>
    </source>
</reference>
<dbReference type="PROSITE" id="PS00061">
    <property type="entry name" value="ADH_SHORT"/>
    <property type="match status" value="1"/>
</dbReference>
<protein>
    <submittedName>
        <fullName evidence="3">Glucose 1-dehydrogenase</fullName>
    </submittedName>
</protein>
<comment type="caution">
    <text evidence="3">The sequence shown here is derived from an EMBL/GenBank/DDBJ whole genome shotgun (WGS) entry which is preliminary data.</text>
</comment>
<evidence type="ECO:0000259" key="2">
    <source>
        <dbReference type="SMART" id="SM00822"/>
    </source>
</evidence>
<dbReference type="SUPFAM" id="SSF51735">
    <property type="entry name" value="NAD(P)-binding Rossmann-fold domains"/>
    <property type="match status" value="1"/>
</dbReference>
<dbReference type="InterPro" id="IPR057326">
    <property type="entry name" value="KR_dom"/>
</dbReference>
<name>A0ABN2AFR0_9ACTN</name>
<dbReference type="InterPro" id="IPR036291">
    <property type="entry name" value="NAD(P)-bd_dom_sf"/>
</dbReference>
<dbReference type="EMBL" id="BAAAOR010000015">
    <property type="protein sequence ID" value="GAA1517487.1"/>
    <property type="molecule type" value="Genomic_DNA"/>
</dbReference>
<evidence type="ECO:0000256" key="1">
    <source>
        <dbReference type="ARBA" id="ARBA00006484"/>
    </source>
</evidence>
<sequence length="253" mass="26088">MSIPGSVPLTPTAVAITGGAGGIGRAIARRVIADGERAVLLDLRGADIDDALLELGDNSHGVVCDVTDPHAVAEAAVHVNTELGPVRAVVAAAGWAQRGAFLGSPSSLWQRILDVNLLGVMNVTEAFAASLLEYGENARLVFVSSDAARIGVRDLAVYAAAKAGVNGFARSFALETARAGLTVNVVSAGSTDAPMLTEAYTPEEIEKRQRANPVGRLASPDDIASAVAHFLRSDASYLTGQILSVNGGTFRPC</sequence>
<evidence type="ECO:0000313" key="4">
    <source>
        <dbReference type="Proteomes" id="UP001500842"/>
    </source>
</evidence>
<dbReference type="InterPro" id="IPR002347">
    <property type="entry name" value="SDR_fam"/>
</dbReference>
<dbReference type="CDD" id="cd05233">
    <property type="entry name" value="SDR_c"/>
    <property type="match status" value="1"/>
</dbReference>
<dbReference type="PANTHER" id="PTHR42760:SF129">
    <property type="entry name" value="OXIDOREDUCTASE"/>
    <property type="match status" value="1"/>
</dbReference>
<dbReference type="Gene3D" id="3.40.50.720">
    <property type="entry name" value="NAD(P)-binding Rossmann-like Domain"/>
    <property type="match status" value="1"/>
</dbReference>
<organism evidence="3 4">
    <name type="scientific">Nocardioides humi</name>
    <dbReference type="NCBI Taxonomy" id="449461"/>
    <lineage>
        <taxon>Bacteria</taxon>
        <taxon>Bacillati</taxon>
        <taxon>Actinomycetota</taxon>
        <taxon>Actinomycetes</taxon>
        <taxon>Propionibacteriales</taxon>
        <taxon>Nocardioidaceae</taxon>
        <taxon>Nocardioides</taxon>
    </lineage>
</organism>